<gene>
    <name evidence="1" type="ORF">PR048_019687</name>
</gene>
<sequence length="59" mass="7086">MKEIAMPSEQVQRELGKSQLLEQALVFNWLNSFFVRILTYRVHYARSGRIYQQRSLKLN</sequence>
<proteinExistence type="predicted"/>
<accession>A0ABQ9H4F8</accession>
<name>A0ABQ9H4F8_9NEOP</name>
<reference evidence="1 2" key="1">
    <citation type="submission" date="2023-02" db="EMBL/GenBank/DDBJ databases">
        <title>LHISI_Scaffold_Assembly.</title>
        <authorList>
            <person name="Stuart O.P."/>
            <person name="Cleave R."/>
            <person name="Magrath M.J.L."/>
            <person name="Mikheyev A.S."/>
        </authorList>
    </citation>
    <scope>NUCLEOTIDE SEQUENCE [LARGE SCALE GENOMIC DNA]</scope>
    <source>
        <strain evidence="1">Daus_M_001</strain>
        <tissue evidence="1">Leg muscle</tissue>
    </source>
</reference>
<dbReference type="Proteomes" id="UP001159363">
    <property type="component" value="Chromosome 6"/>
</dbReference>
<keyword evidence="2" id="KW-1185">Reference proteome</keyword>
<dbReference type="EMBL" id="JARBHB010000007">
    <property type="protein sequence ID" value="KAJ8879081.1"/>
    <property type="molecule type" value="Genomic_DNA"/>
</dbReference>
<comment type="caution">
    <text evidence="1">The sequence shown here is derived from an EMBL/GenBank/DDBJ whole genome shotgun (WGS) entry which is preliminary data.</text>
</comment>
<organism evidence="1 2">
    <name type="scientific">Dryococelus australis</name>
    <dbReference type="NCBI Taxonomy" id="614101"/>
    <lineage>
        <taxon>Eukaryota</taxon>
        <taxon>Metazoa</taxon>
        <taxon>Ecdysozoa</taxon>
        <taxon>Arthropoda</taxon>
        <taxon>Hexapoda</taxon>
        <taxon>Insecta</taxon>
        <taxon>Pterygota</taxon>
        <taxon>Neoptera</taxon>
        <taxon>Polyneoptera</taxon>
        <taxon>Phasmatodea</taxon>
        <taxon>Verophasmatodea</taxon>
        <taxon>Anareolatae</taxon>
        <taxon>Phasmatidae</taxon>
        <taxon>Eurycanthinae</taxon>
        <taxon>Dryococelus</taxon>
    </lineage>
</organism>
<evidence type="ECO:0000313" key="2">
    <source>
        <dbReference type="Proteomes" id="UP001159363"/>
    </source>
</evidence>
<evidence type="ECO:0000313" key="1">
    <source>
        <dbReference type="EMBL" id="KAJ8879081.1"/>
    </source>
</evidence>
<protein>
    <submittedName>
        <fullName evidence="1">Uncharacterized protein</fullName>
    </submittedName>
</protein>